<dbReference type="EMBL" id="QFYS01000004">
    <property type="protein sequence ID" value="RAK65554.1"/>
    <property type="molecule type" value="Genomic_DNA"/>
</dbReference>
<feature type="compositionally biased region" description="Basic residues" evidence="1">
    <location>
        <begin position="126"/>
        <end position="141"/>
    </location>
</feature>
<dbReference type="GO" id="GO:0003747">
    <property type="term" value="F:translation release factor activity"/>
    <property type="evidence" value="ECO:0007669"/>
    <property type="project" value="InterPro"/>
</dbReference>
<dbReference type="OrthoDB" id="9815709at2"/>
<evidence type="ECO:0000256" key="1">
    <source>
        <dbReference type="SAM" id="MobiDB-lite"/>
    </source>
</evidence>
<dbReference type="NCBIfam" id="NF006718">
    <property type="entry name" value="PRK09256.1"/>
    <property type="match status" value="1"/>
</dbReference>
<sequence length="141" mass="15693">MIEVTPHITLADDEVQVRAVRASGPGGQHVNKVSTAIELRFDVRASPSLPEPVRARLYKLSGNRLTMDGVLVLVAQEHRSQEMNRQAAVERLLDLVREAAKPPPPPRKKTRPTYASKLKRLEGKSKRSSVKAMRGRPRGDD</sequence>
<evidence type="ECO:0000259" key="2">
    <source>
        <dbReference type="PROSITE" id="PS00745"/>
    </source>
</evidence>
<dbReference type="InterPro" id="IPR000352">
    <property type="entry name" value="Pep_chain_release_fac_I"/>
</dbReference>
<dbReference type="FunFam" id="3.30.160.20:FF:000046">
    <property type="entry name" value="Peptidyl-tRNA hydrolase ICT1"/>
    <property type="match status" value="1"/>
</dbReference>
<reference evidence="3 4" key="1">
    <citation type="submission" date="2018-05" db="EMBL/GenBank/DDBJ databases">
        <authorList>
            <person name="Lanie J.A."/>
            <person name="Ng W.-L."/>
            <person name="Kazmierczak K.M."/>
            <person name="Andrzejewski T.M."/>
            <person name="Davidsen T.M."/>
            <person name="Wayne K.J."/>
            <person name="Tettelin H."/>
            <person name="Glass J.I."/>
            <person name="Rusch D."/>
            <person name="Podicherti R."/>
            <person name="Tsui H.-C.T."/>
            <person name="Winkler M.E."/>
        </authorList>
    </citation>
    <scope>NUCLEOTIDE SEQUENCE [LARGE SCALE GENOMIC DNA]</scope>
    <source>
        <strain evidence="3 4">BUT-10</strain>
    </source>
</reference>
<dbReference type="SUPFAM" id="SSF110916">
    <property type="entry name" value="Peptidyl-tRNA hydrolase domain-like"/>
    <property type="match status" value="1"/>
</dbReference>
<proteinExistence type="predicted"/>
<evidence type="ECO:0000313" key="4">
    <source>
        <dbReference type="Proteomes" id="UP000249524"/>
    </source>
</evidence>
<dbReference type="AlphaFoldDB" id="A0A328BI17"/>
<dbReference type="EC" id="3.1.1.29" evidence="3"/>
<name>A0A328BI17_9CAUL</name>
<protein>
    <submittedName>
        <fullName evidence="3">Aminoacyl-tRNA hydrolase</fullName>
        <ecNumber evidence="3">3.1.1.29</ecNumber>
    </submittedName>
</protein>
<dbReference type="GO" id="GO:0004045">
    <property type="term" value="F:peptidyl-tRNA hydrolase activity"/>
    <property type="evidence" value="ECO:0007669"/>
    <property type="project" value="UniProtKB-EC"/>
</dbReference>
<evidence type="ECO:0000313" key="3">
    <source>
        <dbReference type="EMBL" id="RAK65554.1"/>
    </source>
</evidence>
<keyword evidence="4" id="KW-1185">Reference proteome</keyword>
<dbReference type="RefSeq" id="WP_111276150.1">
    <property type="nucleotide sequence ID" value="NZ_QFYS01000004.1"/>
</dbReference>
<dbReference type="PANTHER" id="PTHR47814">
    <property type="entry name" value="PEPTIDYL-TRNA HYDROLASE ARFB"/>
    <property type="match status" value="1"/>
</dbReference>
<dbReference type="Gene3D" id="3.30.160.20">
    <property type="match status" value="1"/>
</dbReference>
<organism evidence="3 4">
    <name type="scientific">Phenylobacterium kunshanense</name>
    <dbReference type="NCBI Taxonomy" id="1445034"/>
    <lineage>
        <taxon>Bacteria</taxon>
        <taxon>Pseudomonadati</taxon>
        <taxon>Pseudomonadota</taxon>
        <taxon>Alphaproteobacteria</taxon>
        <taxon>Caulobacterales</taxon>
        <taxon>Caulobacteraceae</taxon>
        <taxon>Phenylobacterium</taxon>
    </lineage>
</organism>
<dbReference type="GO" id="GO:0072344">
    <property type="term" value="P:rescue of stalled ribosome"/>
    <property type="evidence" value="ECO:0007669"/>
    <property type="project" value="TreeGrafter"/>
</dbReference>
<dbReference type="Proteomes" id="UP000249524">
    <property type="component" value="Unassembled WGS sequence"/>
</dbReference>
<gene>
    <name evidence="3" type="ORF">DJ019_11375</name>
</gene>
<dbReference type="GO" id="GO:0043022">
    <property type="term" value="F:ribosome binding"/>
    <property type="evidence" value="ECO:0007669"/>
    <property type="project" value="TreeGrafter"/>
</dbReference>
<keyword evidence="3" id="KW-0378">Hydrolase</keyword>
<feature type="domain" description="Prokaryotic-type class I peptide chain release factors" evidence="2">
    <location>
        <begin position="21"/>
        <end position="37"/>
    </location>
</feature>
<dbReference type="PROSITE" id="PS00745">
    <property type="entry name" value="RF_PROK_I"/>
    <property type="match status" value="1"/>
</dbReference>
<feature type="region of interest" description="Disordered" evidence="1">
    <location>
        <begin position="97"/>
        <end position="141"/>
    </location>
</feature>
<dbReference type="PANTHER" id="PTHR47814:SF1">
    <property type="entry name" value="PEPTIDYL-TRNA HYDROLASE ARFB"/>
    <property type="match status" value="1"/>
</dbReference>
<accession>A0A328BI17</accession>
<dbReference type="Pfam" id="PF00472">
    <property type="entry name" value="RF-1"/>
    <property type="match status" value="1"/>
</dbReference>
<comment type="caution">
    <text evidence="3">The sequence shown here is derived from an EMBL/GenBank/DDBJ whole genome shotgun (WGS) entry which is preliminary data.</text>
</comment>